<dbReference type="GO" id="GO:0016491">
    <property type="term" value="F:oxidoreductase activity"/>
    <property type="evidence" value="ECO:0007669"/>
    <property type="project" value="UniProtKB-KW"/>
</dbReference>
<evidence type="ECO:0000313" key="2">
    <source>
        <dbReference type="EMBL" id="THH26455.1"/>
    </source>
</evidence>
<dbReference type="Pfam" id="PF14027">
    <property type="entry name" value="Questin_oxidase"/>
    <property type="match status" value="1"/>
</dbReference>
<keyword evidence="3" id="KW-1185">Reference proteome</keyword>
<dbReference type="PANTHER" id="PTHR35870">
    <property type="entry name" value="PROTEIN, PUTATIVE (AFU_ORTHOLOGUE AFUA_5G03330)-RELATED"/>
    <property type="match status" value="1"/>
</dbReference>
<evidence type="ECO:0000313" key="3">
    <source>
        <dbReference type="Proteomes" id="UP000308730"/>
    </source>
</evidence>
<dbReference type="InterPro" id="IPR025337">
    <property type="entry name" value="Questin_oxidase-like"/>
</dbReference>
<comment type="caution">
    <text evidence="2">The sequence shown here is derived from an EMBL/GenBank/DDBJ whole genome shotgun (WGS) entry which is preliminary data.</text>
</comment>
<sequence length="566" mass="62350">MTLSTGIYNGCALSDNGLHDRTQLHKPQAEAKRMQNYIDIMNTPQGKLDALFTVPTLAPRGSALTPSRLAGPDTETADALIESQQHNHKNLHIFFNDAHFHNHAAHHVLAIYALGASPELIRAAYSIHKGYQRPAVPPAGVVTKSNWKEHLGDEQYYQSYLMFFTDLLLTDGPAVVLQEYIFSKDANFTPAKGKTERPEMVNRFIGGFLHPLIHCGYGAEFGQLGMWAEALAETSVEHPAPAAIVPDALYEEMYSSADLASRVASLSLSGETRADVNSVHALTILARISKDPVFSPEAIKLHEARGPIDLGLIARTCIDKLLKYVDEWTIGTSQEELDKKIEELIWMSTVIYAVGGWGGRNLSEDESKEFNGDFFLMHAVTSAMFLPSLSTYLAPAATAFLLKAYLVTILSAYIIRGRPALPLADFFATVPTPTPPRPHATSSTDIFTFRFGPNPSMIIPPKANWLAVGADKIYTPNPWLPLIQSTLVHPDEHLCKLQRSLMHFASVLGATRPGAFRYLEREVEGAGKLDGTLFVRAAGLTANRLGWIREGHAQKSWDFGGFFKTV</sequence>
<organism evidence="2 3">
    <name type="scientific">Antrodiella citrinella</name>
    <dbReference type="NCBI Taxonomy" id="2447956"/>
    <lineage>
        <taxon>Eukaryota</taxon>
        <taxon>Fungi</taxon>
        <taxon>Dikarya</taxon>
        <taxon>Basidiomycota</taxon>
        <taxon>Agaricomycotina</taxon>
        <taxon>Agaricomycetes</taxon>
        <taxon>Polyporales</taxon>
        <taxon>Steccherinaceae</taxon>
        <taxon>Antrodiella</taxon>
    </lineage>
</organism>
<evidence type="ECO:0008006" key="4">
    <source>
        <dbReference type="Google" id="ProtNLM"/>
    </source>
</evidence>
<accession>A0A4S4MLC5</accession>
<keyword evidence="1" id="KW-0560">Oxidoreductase</keyword>
<name>A0A4S4MLC5_9APHY</name>
<protein>
    <recommendedName>
        <fullName evidence="4">Oxidoreductase AflY</fullName>
    </recommendedName>
</protein>
<dbReference type="AlphaFoldDB" id="A0A4S4MLC5"/>
<dbReference type="OrthoDB" id="10004862at2759"/>
<proteinExistence type="predicted"/>
<gene>
    <name evidence="2" type="ORF">EUX98_g7731</name>
</gene>
<dbReference type="PANTHER" id="PTHR35870:SF1">
    <property type="entry name" value="PROTEIN, PUTATIVE (AFU_ORTHOLOGUE AFUA_5G03330)-RELATED"/>
    <property type="match status" value="1"/>
</dbReference>
<reference evidence="2 3" key="1">
    <citation type="submission" date="2019-02" db="EMBL/GenBank/DDBJ databases">
        <title>Genome sequencing of the rare red list fungi Antrodiella citrinella (Flaviporus citrinellus).</title>
        <authorList>
            <person name="Buettner E."/>
            <person name="Kellner H."/>
        </authorList>
    </citation>
    <scope>NUCLEOTIDE SEQUENCE [LARGE SCALE GENOMIC DNA]</scope>
    <source>
        <strain evidence="2 3">DSM 108506</strain>
    </source>
</reference>
<evidence type="ECO:0000256" key="1">
    <source>
        <dbReference type="ARBA" id="ARBA00023002"/>
    </source>
</evidence>
<dbReference type="Proteomes" id="UP000308730">
    <property type="component" value="Unassembled WGS sequence"/>
</dbReference>
<dbReference type="EMBL" id="SGPM01000346">
    <property type="protein sequence ID" value="THH26455.1"/>
    <property type="molecule type" value="Genomic_DNA"/>
</dbReference>